<dbReference type="GeneTree" id="ENSGT01150000286914"/>
<reference evidence="1" key="2">
    <citation type="submission" date="2025-08" db="UniProtKB">
        <authorList>
            <consortium name="Ensembl"/>
        </authorList>
    </citation>
    <scope>IDENTIFICATION</scope>
</reference>
<dbReference type="GO" id="GO:0003676">
    <property type="term" value="F:nucleic acid binding"/>
    <property type="evidence" value="ECO:0007669"/>
    <property type="project" value="InterPro"/>
</dbReference>
<protein>
    <recommendedName>
        <fullName evidence="3">Transposase Tc1-like domain-containing protein</fullName>
    </recommendedName>
</protein>
<dbReference type="OMA" id="KNEWILW"/>
<reference evidence="1 2" key="1">
    <citation type="submission" date="2022-01" db="EMBL/GenBank/DDBJ databases">
        <title>A chromosome-scale genome assembly of the false clownfish, Amphiprion ocellaris.</title>
        <authorList>
            <person name="Ryu T."/>
        </authorList>
    </citation>
    <scope>NUCLEOTIDE SEQUENCE [LARGE SCALE GENOMIC DNA]</scope>
</reference>
<keyword evidence="2" id="KW-1185">Reference proteome</keyword>
<evidence type="ECO:0000313" key="2">
    <source>
        <dbReference type="Proteomes" id="UP001501940"/>
    </source>
</evidence>
<dbReference type="Gene3D" id="3.30.420.10">
    <property type="entry name" value="Ribonuclease H-like superfamily/Ribonuclease H"/>
    <property type="match status" value="1"/>
</dbReference>
<dbReference type="AlphaFoldDB" id="A0A3Q1C858"/>
<dbReference type="InterPro" id="IPR036397">
    <property type="entry name" value="RNaseH_sf"/>
</dbReference>
<accession>A0A3Q1C858</accession>
<dbReference type="Proteomes" id="UP001501940">
    <property type="component" value="Chromosome 12"/>
</dbReference>
<reference evidence="1" key="3">
    <citation type="submission" date="2025-09" db="UniProtKB">
        <authorList>
            <consortium name="Ensembl"/>
        </authorList>
    </citation>
    <scope>IDENTIFICATION</scope>
</reference>
<evidence type="ECO:0008006" key="3">
    <source>
        <dbReference type="Google" id="ProtNLM"/>
    </source>
</evidence>
<dbReference type="STRING" id="80972.ENSAOCP00000021429"/>
<sequence>MTMYTNLLPVRNHPQTSRDLKNEWILWRNGTCSARTVGKRLVEAGLKSHGAGRSPSSRKGRGKLVTLCWDHKDWTADDWTKVLFRDESSFQLMSTPANFLVRRKPGEATNQTVCPYSKTWGGSVTIWGSFSLDGTGTMNQGMYRATLENSLLPSAGKLFPAFNDWIFQQDNVPYYTASIVFIPLGFIENDCGCLGSLTCTFLTPS</sequence>
<proteinExistence type="predicted"/>
<evidence type="ECO:0000313" key="1">
    <source>
        <dbReference type="Ensembl" id="ENSAOCP00000021429.2"/>
    </source>
</evidence>
<dbReference type="Ensembl" id="ENSAOCT00000010529.2">
    <property type="protein sequence ID" value="ENSAOCP00000021429.2"/>
    <property type="gene ID" value="ENSAOCG00000006196.2"/>
</dbReference>
<organism evidence="1 2">
    <name type="scientific">Amphiprion ocellaris</name>
    <name type="common">Clown anemonefish</name>
    <dbReference type="NCBI Taxonomy" id="80972"/>
    <lineage>
        <taxon>Eukaryota</taxon>
        <taxon>Metazoa</taxon>
        <taxon>Chordata</taxon>
        <taxon>Craniata</taxon>
        <taxon>Vertebrata</taxon>
        <taxon>Euteleostomi</taxon>
        <taxon>Actinopterygii</taxon>
        <taxon>Neopterygii</taxon>
        <taxon>Teleostei</taxon>
        <taxon>Neoteleostei</taxon>
        <taxon>Acanthomorphata</taxon>
        <taxon>Ovalentaria</taxon>
        <taxon>Pomacentridae</taxon>
        <taxon>Amphiprion</taxon>
    </lineage>
</organism>
<name>A0A3Q1C858_AMPOC</name>